<keyword evidence="2" id="KW-1185">Reference proteome</keyword>
<protein>
    <submittedName>
        <fullName evidence="1">Uncharacterized protein</fullName>
    </submittedName>
</protein>
<accession>A0A1H0ARS5</accession>
<proteinExistence type="predicted"/>
<reference evidence="2" key="1">
    <citation type="submission" date="2016-10" db="EMBL/GenBank/DDBJ databases">
        <authorList>
            <person name="Varghese N."/>
            <person name="Submissions S."/>
        </authorList>
    </citation>
    <scope>NUCLEOTIDE SEQUENCE [LARGE SCALE GENOMIC DNA]</scope>
    <source>
        <strain evidence="2">DSM 19110</strain>
    </source>
</reference>
<sequence length="198" mass="20706">MFSSWSYTSVGGIGGNWGNSLVQNSGGYTPTGIMLKEVNITAQKKSTSSANLRGIKKYFDAHNGDIGNYLAGGGYVVGAVSNWAGNVIKSRSLYGVANEITVLRTAVANIHVPTSALRTAGKSLALTGKLTGGLGLLITVYQYGGGQISGTEAIVDATFGAIGFMGPIGAAISITYFGEKYLRETYSNDTLFEKPVKK</sequence>
<organism evidence="1 2">
    <name type="scientific">Pedobacter steynii</name>
    <dbReference type="NCBI Taxonomy" id="430522"/>
    <lineage>
        <taxon>Bacteria</taxon>
        <taxon>Pseudomonadati</taxon>
        <taxon>Bacteroidota</taxon>
        <taxon>Sphingobacteriia</taxon>
        <taxon>Sphingobacteriales</taxon>
        <taxon>Sphingobacteriaceae</taxon>
        <taxon>Pedobacter</taxon>
    </lineage>
</organism>
<evidence type="ECO:0000313" key="1">
    <source>
        <dbReference type="EMBL" id="SDN35736.1"/>
    </source>
</evidence>
<dbReference type="AlphaFoldDB" id="A0A1H0ARS5"/>
<dbReference type="RefSeq" id="WP_074610338.1">
    <property type="nucleotide sequence ID" value="NZ_FNGY01000007.1"/>
</dbReference>
<dbReference type="Proteomes" id="UP000183200">
    <property type="component" value="Unassembled WGS sequence"/>
</dbReference>
<evidence type="ECO:0000313" key="2">
    <source>
        <dbReference type="Proteomes" id="UP000183200"/>
    </source>
</evidence>
<dbReference type="OrthoDB" id="799569at2"/>
<dbReference type="EMBL" id="FNGY01000007">
    <property type="protein sequence ID" value="SDN35736.1"/>
    <property type="molecule type" value="Genomic_DNA"/>
</dbReference>
<gene>
    <name evidence="1" type="ORF">SAMN05421820_107170</name>
</gene>
<name>A0A1H0ARS5_9SPHI</name>